<comment type="pathway">
    <text evidence="1 5">Purine metabolism; 7-cyano-7-deazaguanine biosynthesis.</text>
</comment>
<dbReference type="RefSeq" id="WP_055276862.1">
    <property type="nucleotide sequence ID" value="NZ_CYZV01000023.1"/>
</dbReference>
<dbReference type="GO" id="GO:0046872">
    <property type="term" value="F:metal ion binding"/>
    <property type="evidence" value="ECO:0007669"/>
    <property type="project" value="UniProtKB-KW"/>
</dbReference>
<accession>A0A174EMT9</accession>
<dbReference type="OrthoDB" id="9804698at2"/>
<keyword evidence="5 7" id="KW-0479">Metal-binding</keyword>
<keyword evidence="5" id="KW-0456">Lyase</keyword>
<protein>
    <recommendedName>
        <fullName evidence="3 5">6-carboxy-5,6,7,8-tetrahydropterin synthase</fullName>
        <ecNumber evidence="5">4.-.-.-</ecNumber>
    </recommendedName>
</protein>
<evidence type="ECO:0000256" key="7">
    <source>
        <dbReference type="PIRSR" id="PIRSR006113-2"/>
    </source>
</evidence>
<dbReference type="InterPro" id="IPR038418">
    <property type="entry name" value="6-PTP_synth/QueD_sf"/>
</dbReference>
<dbReference type="SUPFAM" id="SSF55620">
    <property type="entry name" value="Tetrahydrobiopterin biosynthesis enzymes-like"/>
    <property type="match status" value="1"/>
</dbReference>
<organism evidence="8 9">
    <name type="scientific">Clostridium disporicum</name>
    <dbReference type="NCBI Taxonomy" id="84024"/>
    <lineage>
        <taxon>Bacteria</taxon>
        <taxon>Bacillati</taxon>
        <taxon>Bacillota</taxon>
        <taxon>Clostridia</taxon>
        <taxon>Eubacteriales</taxon>
        <taxon>Clostridiaceae</taxon>
        <taxon>Clostridium</taxon>
    </lineage>
</organism>
<evidence type="ECO:0000256" key="1">
    <source>
        <dbReference type="ARBA" id="ARBA00005061"/>
    </source>
</evidence>
<name>A0A174EMT9_9CLOT</name>
<evidence type="ECO:0000256" key="4">
    <source>
        <dbReference type="ARBA" id="ARBA00048807"/>
    </source>
</evidence>
<dbReference type="PIRSF" id="PIRSF006113">
    <property type="entry name" value="PTP_synth"/>
    <property type="match status" value="1"/>
</dbReference>
<comment type="similarity">
    <text evidence="2 5">Belongs to the PTPS family. QueD subfamily.</text>
</comment>
<feature type="binding site" evidence="7">
    <location>
        <position position="14"/>
    </location>
    <ligand>
        <name>Zn(2+)</name>
        <dbReference type="ChEBI" id="CHEBI:29105"/>
    </ligand>
</feature>
<dbReference type="GO" id="GO:0070497">
    <property type="term" value="F:6-carboxytetrahydropterin synthase activity"/>
    <property type="evidence" value="ECO:0007669"/>
    <property type="project" value="UniProtKB-EC"/>
</dbReference>
<dbReference type="InterPro" id="IPR007115">
    <property type="entry name" value="6-PTP_synth/QueD"/>
</dbReference>
<dbReference type="PANTHER" id="PTHR12589:SF8">
    <property type="entry name" value="6-CARBOXY-5,6,7,8-TETRAHYDROPTERIN SYNTHASE"/>
    <property type="match status" value="1"/>
</dbReference>
<reference evidence="8 9" key="1">
    <citation type="submission" date="2015-09" db="EMBL/GenBank/DDBJ databases">
        <authorList>
            <consortium name="Pathogen Informatics"/>
        </authorList>
    </citation>
    <scope>NUCLEOTIDE SEQUENCE [LARGE SCALE GENOMIC DNA]</scope>
    <source>
        <strain evidence="8 9">2789STDY5834855</strain>
    </source>
</reference>
<dbReference type="PANTHER" id="PTHR12589">
    <property type="entry name" value="PYRUVOYL TETRAHYDROBIOPTERIN SYNTHASE"/>
    <property type="match status" value="1"/>
</dbReference>
<dbReference type="GO" id="GO:0008616">
    <property type="term" value="P:tRNA queuosine(34) biosynthetic process"/>
    <property type="evidence" value="ECO:0007669"/>
    <property type="project" value="UniProtKB-KW"/>
</dbReference>
<keyword evidence="5 7" id="KW-0862">Zinc</keyword>
<gene>
    <name evidence="8" type="primary">queD</name>
    <name evidence="8" type="ORF">ERS852470_02184</name>
</gene>
<evidence type="ECO:0000256" key="5">
    <source>
        <dbReference type="PIRNR" id="PIRNR006113"/>
    </source>
</evidence>
<dbReference type="AlphaFoldDB" id="A0A174EMT9"/>
<feature type="binding site" evidence="7">
    <location>
        <position position="29"/>
    </location>
    <ligand>
        <name>Zn(2+)</name>
        <dbReference type="ChEBI" id="CHEBI:29105"/>
    </ligand>
</feature>
<comment type="cofactor">
    <cofactor evidence="5 7">
        <name>Zn(2+)</name>
        <dbReference type="ChEBI" id="CHEBI:29105"/>
    </cofactor>
    <text evidence="5 7">Binds 1 zinc ion per subunit.</text>
</comment>
<dbReference type="EC" id="4.-.-.-" evidence="5"/>
<evidence type="ECO:0000256" key="6">
    <source>
        <dbReference type="PIRSR" id="PIRSR006113-1"/>
    </source>
</evidence>
<dbReference type="UniPathway" id="UPA00391"/>
<comment type="catalytic activity">
    <reaction evidence="4 5">
        <text>7,8-dihydroneopterin 3'-triphosphate + H2O = 6-carboxy-5,6,7,8-tetrahydropterin + triphosphate + acetaldehyde + 2 H(+)</text>
        <dbReference type="Rhea" id="RHEA:27966"/>
        <dbReference type="ChEBI" id="CHEBI:15343"/>
        <dbReference type="ChEBI" id="CHEBI:15377"/>
        <dbReference type="ChEBI" id="CHEBI:15378"/>
        <dbReference type="ChEBI" id="CHEBI:18036"/>
        <dbReference type="ChEBI" id="CHEBI:58462"/>
        <dbReference type="ChEBI" id="CHEBI:61032"/>
        <dbReference type="EC" id="4.1.2.50"/>
    </reaction>
</comment>
<evidence type="ECO:0000313" key="9">
    <source>
        <dbReference type="Proteomes" id="UP000095558"/>
    </source>
</evidence>
<evidence type="ECO:0000313" key="8">
    <source>
        <dbReference type="EMBL" id="CUO38547.1"/>
    </source>
</evidence>
<proteinExistence type="inferred from homology"/>
<dbReference type="Proteomes" id="UP000095558">
    <property type="component" value="Unassembled WGS sequence"/>
</dbReference>
<feature type="active site" description="Proton acceptor" evidence="6">
    <location>
        <position position="23"/>
    </location>
</feature>
<sequence>MYYITTEASFDSAHFLYGYEGKCRNIHGHRWRVIITLKSEELIEDGEYKGMLIEFGDVKEKLKKETEKLDHSLIIEENSLSERTLNALKEENFNIITVNFRPTAENFAKYFYKKMKKYNYTIATAEVYETPNNKAIYGE</sequence>
<keyword evidence="5" id="KW-0671">Queuosine biosynthesis</keyword>
<dbReference type="EMBL" id="CYZV01000023">
    <property type="protein sequence ID" value="CUO38547.1"/>
    <property type="molecule type" value="Genomic_DNA"/>
</dbReference>
<feature type="active site" description="Charge relay system" evidence="6">
    <location>
        <position position="129"/>
    </location>
</feature>
<evidence type="ECO:0000256" key="2">
    <source>
        <dbReference type="ARBA" id="ARBA00008900"/>
    </source>
</evidence>
<feature type="binding site" evidence="7">
    <location>
        <position position="27"/>
    </location>
    <ligand>
        <name>Zn(2+)</name>
        <dbReference type="ChEBI" id="CHEBI:29105"/>
    </ligand>
</feature>
<dbReference type="Gene3D" id="3.30.479.10">
    <property type="entry name" value="6-pyruvoyl tetrahydropterin synthase/QueD"/>
    <property type="match status" value="1"/>
</dbReference>
<dbReference type="Pfam" id="PF01242">
    <property type="entry name" value="PTPS"/>
    <property type="match status" value="1"/>
</dbReference>
<evidence type="ECO:0000256" key="3">
    <source>
        <dbReference type="ARBA" id="ARBA00018141"/>
    </source>
</evidence>
<feature type="active site" description="Charge relay system" evidence="6">
    <location>
        <position position="71"/>
    </location>
</feature>